<protein>
    <submittedName>
        <fullName evidence="1">Uncharacterized protein</fullName>
    </submittedName>
</protein>
<comment type="caution">
    <text evidence="1">The sequence shown here is derived from an EMBL/GenBank/DDBJ whole genome shotgun (WGS) entry which is preliminary data.</text>
</comment>
<organism evidence="1 2">
    <name type="scientific">Brachionus plicatilis</name>
    <name type="common">Marine rotifer</name>
    <name type="synonym">Brachionus muelleri</name>
    <dbReference type="NCBI Taxonomy" id="10195"/>
    <lineage>
        <taxon>Eukaryota</taxon>
        <taxon>Metazoa</taxon>
        <taxon>Spiralia</taxon>
        <taxon>Gnathifera</taxon>
        <taxon>Rotifera</taxon>
        <taxon>Eurotatoria</taxon>
        <taxon>Monogononta</taxon>
        <taxon>Pseudotrocha</taxon>
        <taxon>Ploima</taxon>
        <taxon>Brachionidae</taxon>
        <taxon>Brachionus</taxon>
    </lineage>
</organism>
<accession>A0A3M7SJ02</accession>
<gene>
    <name evidence="1" type="ORF">BpHYR1_003099</name>
</gene>
<name>A0A3M7SJ02_BRAPC</name>
<dbReference type="EMBL" id="REGN01001277">
    <property type="protein sequence ID" value="RNA35884.1"/>
    <property type="molecule type" value="Genomic_DNA"/>
</dbReference>
<sequence>MFYFGRDVVYCLRQSWVSGSEAAISNEEIRGQIHYSHLYKYYFIDTQCVLISSSLVGKITDFRVLNSEDTSSDHFPIEACIYFDYSVIHKTQRKKHNY</sequence>
<reference evidence="1 2" key="1">
    <citation type="journal article" date="2018" name="Sci. Rep.">
        <title>Genomic signatures of local adaptation to the degree of environmental predictability in rotifers.</title>
        <authorList>
            <person name="Franch-Gras L."/>
            <person name="Hahn C."/>
            <person name="Garcia-Roger E.M."/>
            <person name="Carmona M.J."/>
            <person name="Serra M."/>
            <person name="Gomez A."/>
        </authorList>
    </citation>
    <scope>NUCLEOTIDE SEQUENCE [LARGE SCALE GENOMIC DNA]</scope>
    <source>
        <strain evidence="1">HYR1</strain>
    </source>
</reference>
<evidence type="ECO:0000313" key="1">
    <source>
        <dbReference type="EMBL" id="RNA35884.1"/>
    </source>
</evidence>
<dbReference type="AlphaFoldDB" id="A0A3M7SJ02"/>
<evidence type="ECO:0000313" key="2">
    <source>
        <dbReference type="Proteomes" id="UP000276133"/>
    </source>
</evidence>
<dbReference type="OrthoDB" id="410155at2759"/>
<keyword evidence="2" id="KW-1185">Reference proteome</keyword>
<proteinExistence type="predicted"/>
<dbReference type="Proteomes" id="UP000276133">
    <property type="component" value="Unassembled WGS sequence"/>
</dbReference>